<feature type="non-terminal residue" evidence="1">
    <location>
        <position position="107"/>
    </location>
</feature>
<dbReference type="AlphaFoldDB" id="A0A1B6H6B2"/>
<protein>
    <submittedName>
        <fullName evidence="1">Uncharacterized protein</fullName>
    </submittedName>
</protein>
<organism evidence="1">
    <name type="scientific">Homalodisca liturata</name>
    <dbReference type="NCBI Taxonomy" id="320908"/>
    <lineage>
        <taxon>Eukaryota</taxon>
        <taxon>Metazoa</taxon>
        <taxon>Ecdysozoa</taxon>
        <taxon>Arthropoda</taxon>
        <taxon>Hexapoda</taxon>
        <taxon>Insecta</taxon>
        <taxon>Pterygota</taxon>
        <taxon>Neoptera</taxon>
        <taxon>Paraneoptera</taxon>
        <taxon>Hemiptera</taxon>
        <taxon>Auchenorrhyncha</taxon>
        <taxon>Membracoidea</taxon>
        <taxon>Cicadellidae</taxon>
        <taxon>Cicadellinae</taxon>
        <taxon>Proconiini</taxon>
        <taxon>Homalodisca</taxon>
    </lineage>
</organism>
<name>A0A1B6H6B2_9HEMI</name>
<sequence>MNGCGIPPEQHRIHSELKEDINFVTSNIALGGQLTTYSIRLIFYTLTTHQSQLCTQSPFLNCLKIIPSGLNPSCSVFILISVVVWLEGAGFVEPHVFGLVIRQFCEV</sequence>
<gene>
    <name evidence="1" type="ORF">g.43666</name>
</gene>
<accession>A0A1B6H6B2</accession>
<dbReference type="EMBL" id="GECU01037504">
    <property type="protein sequence ID" value="JAS70202.1"/>
    <property type="molecule type" value="Transcribed_RNA"/>
</dbReference>
<reference evidence="1" key="1">
    <citation type="submission" date="2015-11" db="EMBL/GenBank/DDBJ databases">
        <title>De novo transcriptome assembly of four potential Pierce s Disease insect vectors from Arizona vineyards.</title>
        <authorList>
            <person name="Tassone E.E."/>
        </authorList>
    </citation>
    <scope>NUCLEOTIDE SEQUENCE</scope>
</reference>
<evidence type="ECO:0000313" key="1">
    <source>
        <dbReference type="EMBL" id="JAS70202.1"/>
    </source>
</evidence>
<proteinExistence type="predicted"/>